<dbReference type="InterPro" id="IPR009057">
    <property type="entry name" value="Homeodomain-like_sf"/>
</dbReference>
<dbReference type="PROSITE" id="PS50977">
    <property type="entry name" value="HTH_TETR_2"/>
    <property type="match status" value="1"/>
</dbReference>
<dbReference type="PRINTS" id="PR00455">
    <property type="entry name" value="HTHTETR"/>
</dbReference>
<evidence type="ECO:0000259" key="4">
    <source>
        <dbReference type="PROSITE" id="PS50977"/>
    </source>
</evidence>
<dbReference type="RefSeq" id="WP_307227124.1">
    <property type="nucleotide sequence ID" value="NZ_JAUSTT010000004.1"/>
</dbReference>
<dbReference type="Pfam" id="PF00440">
    <property type="entry name" value="TetR_N"/>
    <property type="match status" value="1"/>
</dbReference>
<evidence type="ECO:0000256" key="2">
    <source>
        <dbReference type="ARBA" id="ARBA00023125"/>
    </source>
</evidence>
<evidence type="ECO:0000256" key="1">
    <source>
        <dbReference type="ARBA" id="ARBA00022491"/>
    </source>
</evidence>
<dbReference type="PANTHER" id="PTHR43479">
    <property type="entry name" value="ACREF/ENVCD OPERON REPRESSOR-RELATED"/>
    <property type="match status" value="1"/>
</dbReference>
<dbReference type="PANTHER" id="PTHR43479:SF11">
    <property type="entry name" value="ACREF_ENVCD OPERON REPRESSOR-RELATED"/>
    <property type="match status" value="1"/>
</dbReference>
<proteinExistence type="predicted"/>
<feature type="DNA-binding region" description="H-T-H motif" evidence="3">
    <location>
        <begin position="34"/>
        <end position="53"/>
    </location>
</feature>
<keyword evidence="1" id="KW-0678">Repressor</keyword>
<sequence>MPTDLFFKASMEKQERILAAAKKEFSQYPYFDTSINRIIKNAGISRGSFYLYFADKEDLIFYILRKDVEEPLLQKYREKYKGQPVDLFELGLYFFDSMIEITLNKKDFFINIFTTINIKQFRYFLKKKRSGKYGDPLIEHVESPSLEKIGEIIRIEKLNYSSIDELHFICDTVRSIVAFSIVSMLLENKSAVYTREKLNNHFQILRRGFEK</sequence>
<dbReference type="Gene3D" id="1.10.357.10">
    <property type="entry name" value="Tetracycline Repressor, domain 2"/>
    <property type="match status" value="1"/>
</dbReference>
<dbReference type="EMBL" id="JAUSTT010000004">
    <property type="protein sequence ID" value="MDQ0175108.1"/>
    <property type="molecule type" value="Genomic_DNA"/>
</dbReference>
<dbReference type="SUPFAM" id="SSF46689">
    <property type="entry name" value="Homeodomain-like"/>
    <property type="match status" value="1"/>
</dbReference>
<evidence type="ECO:0000313" key="6">
    <source>
        <dbReference type="Proteomes" id="UP001223586"/>
    </source>
</evidence>
<dbReference type="Proteomes" id="UP001223586">
    <property type="component" value="Unassembled WGS sequence"/>
</dbReference>
<keyword evidence="2 3" id="KW-0238">DNA-binding</keyword>
<evidence type="ECO:0000256" key="3">
    <source>
        <dbReference type="PROSITE-ProRule" id="PRU00335"/>
    </source>
</evidence>
<keyword evidence="6" id="KW-1185">Reference proteome</keyword>
<dbReference type="InterPro" id="IPR001647">
    <property type="entry name" value="HTH_TetR"/>
</dbReference>
<accession>A0ABT9WP99</accession>
<name>A0ABT9WP99_9BACI</name>
<reference evidence="5 6" key="1">
    <citation type="submission" date="2023-07" db="EMBL/GenBank/DDBJ databases">
        <title>Genomic Encyclopedia of Type Strains, Phase IV (KMG-IV): sequencing the most valuable type-strain genomes for metagenomic binning, comparative biology and taxonomic classification.</title>
        <authorList>
            <person name="Goeker M."/>
        </authorList>
    </citation>
    <scope>NUCLEOTIDE SEQUENCE [LARGE SCALE GENOMIC DNA]</scope>
    <source>
        <strain evidence="5 6">DSM 23837</strain>
    </source>
</reference>
<evidence type="ECO:0000313" key="5">
    <source>
        <dbReference type="EMBL" id="MDQ0175108.1"/>
    </source>
</evidence>
<protein>
    <submittedName>
        <fullName evidence="5">AcrR family transcriptional regulator</fullName>
    </submittedName>
</protein>
<comment type="caution">
    <text evidence="5">The sequence shown here is derived from an EMBL/GenBank/DDBJ whole genome shotgun (WGS) entry which is preliminary data.</text>
</comment>
<organism evidence="5 6">
    <name type="scientific">Bacillus chungangensis</name>
    <dbReference type="NCBI Taxonomy" id="587633"/>
    <lineage>
        <taxon>Bacteria</taxon>
        <taxon>Bacillati</taxon>
        <taxon>Bacillota</taxon>
        <taxon>Bacilli</taxon>
        <taxon>Bacillales</taxon>
        <taxon>Bacillaceae</taxon>
        <taxon>Bacillus</taxon>
    </lineage>
</organism>
<feature type="domain" description="HTH tetR-type" evidence="4">
    <location>
        <begin position="11"/>
        <end position="71"/>
    </location>
</feature>
<gene>
    <name evidence="5" type="ORF">J2S08_000942</name>
</gene>
<dbReference type="InterPro" id="IPR050624">
    <property type="entry name" value="HTH-type_Tx_Regulator"/>
</dbReference>